<proteinExistence type="evidence at transcript level"/>
<dbReference type="AlphaFoldDB" id="A2VEI8"/>
<evidence type="ECO:0000313" key="2">
    <source>
        <dbReference type="EMBL" id="ABN49296.1"/>
    </source>
</evidence>
<feature type="compositionally biased region" description="Basic and acidic residues" evidence="1">
    <location>
        <begin position="57"/>
        <end position="80"/>
    </location>
</feature>
<accession>A2VEI8</accession>
<organism evidence="2">
    <name type="scientific">Drosophila melanogaster</name>
    <name type="common">Fruit fly</name>
    <dbReference type="NCBI Taxonomy" id="7227"/>
    <lineage>
        <taxon>Eukaryota</taxon>
        <taxon>Metazoa</taxon>
        <taxon>Ecdysozoa</taxon>
        <taxon>Arthropoda</taxon>
        <taxon>Hexapoda</taxon>
        <taxon>Insecta</taxon>
        <taxon>Pterygota</taxon>
        <taxon>Neoptera</taxon>
        <taxon>Endopterygota</taxon>
        <taxon>Diptera</taxon>
        <taxon>Brachycera</taxon>
        <taxon>Muscomorpha</taxon>
        <taxon>Ephydroidea</taxon>
        <taxon>Drosophilidae</taxon>
        <taxon>Drosophila</taxon>
        <taxon>Sophophora</taxon>
    </lineage>
</organism>
<feature type="region of interest" description="Disordered" evidence="1">
    <location>
        <begin position="1"/>
        <end position="98"/>
    </location>
</feature>
<feature type="compositionally biased region" description="Basic and acidic residues" evidence="1">
    <location>
        <begin position="22"/>
        <end position="32"/>
    </location>
</feature>
<name>A2VEI8_DROME</name>
<dbReference type="EMBL" id="BT030157">
    <property type="protein sequence ID" value="ABN49296.1"/>
    <property type="molecule type" value="mRNA"/>
</dbReference>
<evidence type="ECO:0000256" key="1">
    <source>
        <dbReference type="SAM" id="MobiDB-lite"/>
    </source>
</evidence>
<feature type="compositionally biased region" description="Low complexity" evidence="1">
    <location>
        <begin position="44"/>
        <end position="56"/>
    </location>
</feature>
<sequence>MAQAQGYRQQSASPLQGTVSDAQHRLRIEQAHPPHAAHRIQEVPGAQRARAGGPAHAEPRLLRRDRPRRLLQEAQGDCRARQAAVGPPHQPQRSPAFSRERVSLRFLRVLVTWSEYTFVNVNIPDF</sequence>
<protein>
    <submittedName>
        <fullName evidence="2">IP17707p</fullName>
    </submittedName>
</protein>
<reference evidence="2" key="1">
    <citation type="submission" date="2007-02" db="EMBL/GenBank/DDBJ databases">
        <authorList>
            <person name="Stapleton M."/>
            <person name="Carlson J."/>
            <person name="Frise E."/>
            <person name="Kapadia B."/>
            <person name="Park S."/>
            <person name="Wan K."/>
            <person name="Yu C."/>
            <person name="Celniker S."/>
        </authorList>
    </citation>
    <scope>NUCLEOTIDE SEQUENCE</scope>
</reference>
<feature type="compositionally biased region" description="Polar residues" evidence="1">
    <location>
        <begin position="1"/>
        <end position="21"/>
    </location>
</feature>